<organism evidence="5 6">
    <name type="scientific">Microbaculum marinum</name>
    <dbReference type="NCBI Taxonomy" id="1764581"/>
    <lineage>
        <taxon>Bacteria</taxon>
        <taxon>Pseudomonadati</taxon>
        <taxon>Pseudomonadota</taxon>
        <taxon>Alphaproteobacteria</taxon>
        <taxon>Hyphomicrobiales</taxon>
        <taxon>Tepidamorphaceae</taxon>
        <taxon>Microbaculum</taxon>
    </lineage>
</organism>
<evidence type="ECO:0000259" key="4">
    <source>
        <dbReference type="PROSITE" id="PS51084"/>
    </source>
</evidence>
<evidence type="ECO:0000256" key="2">
    <source>
        <dbReference type="PIRSR" id="PIRSR601310-3"/>
    </source>
</evidence>
<accession>A0AAW9RQ34</accession>
<gene>
    <name evidence="5" type="ORF">V3328_06165</name>
</gene>
<dbReference type="GO" id="GO:0032259">
    <property type="term" value="P:methylation"/>
    <property type="evidence" value="ECO:0007669"/>
    <property type="project" value="UniProtKB-KW"/>
</dbReference>
<dbReference type="Gene3D" id="3.30.428.10">
    <property type="entry name" value="HIT-like"/>
    <property type="match status" value="1"/>
</dbReference>
<dbReference type="InterPro" id="IPR019808">
    <property type="entry name" value="Histidine_triad_CS"/>
</dbReference>
<comment type="caution">
    <text evidence="5">The sequence shown here is derived from an EMBL/GenBank/DDBJ whole genome shotgun (WGS) entry which is preliminary data.</text>
</comment>
<feature type="active site" description="Tele-AMP-histidine intermediate" evidence="1">
    <location>
        <position position="111"/>
    </location>
</feature>
<dbReference type="PANTHER" id="PTHR46648">
    <property type="entry name" value="HIT FAMILY PROTEIN 1"/>
    <property type="match status" value="1"/>
</dbReference>
<dbReference type="InterPro" id="IPR001310">
    <property type="entry name" value="Histidine_triad_HIT"/>
</dbReference>
<dbReference type="GO" id="GO:0009117">
    <property type="term" value="P:nucleotide metabolic process"/>
    <property type="evidence" value="ECO:0007669"/>
    <property type="project" value="TreeGrafter"/>
</dbReference>
<dbReference type="InterPro" id="IPR011146">
    <property type="entry name" value="HIT-like"/>
</dbReference>
<reference evidence="5 6" key="1">
    <citation type="submission" date="2024-02" db="EMBL/GenBank/DDBJ databases">
        <title>Genome analysis and characterization of Microbaculum marinisediminis sp. nov., isolated from marine sediment.</title>
        <authorList>
            <person name="Du Z.-J."/>
            <person name="Ye Y.-Q."/>
            <person name="Zhang Z.-R."/>
            <person name="Yuan S.-M."/>
            <person name="Zhang X.-Y."/>
        </authorList>
    </citation>
    <scope>NUCLEOTIDE SEQUENCE [LARGE SCALE GENOMIC DNA]</scope>
    <source>
        <strain evidence="5 6">SDUM1044001</strain>
    </source>
</reference>
<dbReference type="EMBL" id="JAZHOF010000002">
    <property type="protein sequence ID" value="MEJ8571048.1"/>
    <property type="molecule type" value="Genomic_DNA"/>
</dbReference>
<dbReference type="PANTHER" id="PTHR46648:SF1">
    <property type="entry name" value="ADENOSINE 5'-MONOPHOSPHORAMIDASE HNT1"/>
    <property type="match status" value="1"/>
</dbReference>
<dbReference type="RefSeq" id="WP_340328737.1">
    <property type="nucleotide sequence ID" value="NZ_JAZHOF010000002.1"/>
</dbReference>
<sequence>MSLENRPEHPPEHHCIFCAIVAGRAPAHIVLENDLVAAFLDINPVTPGHVLIVPKRHAASLADLTFIENASVFQAGKDIASALRSSGLQCEGINYFVADGAAAFQEVFHFHLHVFPRYRGDSFRIDADWSNPPEFAALSEPADRIRRTLGARSAPMMPV</sequence>
<proteinExistence type="predicted"/>
<dbReference type="PRINTS" id="PR00332">
    <property type="entry name" value="HISTRIAD"/>
</dbReference>
<dbReference type="Pfam" id="PF01230">
    <property type="entry name" value="HIT"/>
    <property type="match status" value="1"/>
</dbReference>
<dbReference type="PROSITE" id="PS51084">
    <property type="entry name" value="HIT_2"/>
    <property type="match status" value="1"/>
</dbReference>
<keyword evidence="5" id="KW-0489">Methyltransferase</keyword>
<dbReference type="EC" id="2.1.1.-" evidence="5"/>
<evidence type="ECO:0000313" key="5">
    <source>
        <dbReference type="EMBL" id="MEJ8571048.1"/>
    </source>
</evidence>
<name>A0AAW9RQ34_9HYPH</name>
<dbReference type="InterPro" id="IPR036265">
    <property type="entry name" value="HIT-like_sf"/>
</dbReference>
<keyword evidence="5" id="KW-0808">Transferase</keyword>
<keyword evidence="6" id="KW-1185">Reference proteome</keyword>
<dbReference type="Proteomes" id="UP001378188">
    <property type="component" value="Unassembled WGS sequence"/>
</dbReference>
<evidence type="ECO:0000313" key="6">
    <source>
        <dbReference type="Proteomes" id="UP001378188"/>
    </source>
</evidence>
<evidence type="ECO:0000256" key="3">
    <source>
        <dbReference type="PROSITE-ProRule" id="PRU00464"/>
    </source>
</evidence>
<protein>
    <submittedName>
        <fullName evidence="5">HIT family protein</fullName>
        <ecNumber evidence="5">2.1.1.-</ecNumber>
    </submittedName>
</protein>
<dbReference type="GO" id="GO:0008168">
    <property type="term" value="F:methyltransferase activity"/>
    <property type="evidence" value="ECO:0007669"/>
    <property type="project" value="UniProtKB-KW"/>
</dbReference>
<feature type="domain" description="HIT" evidence="4">
    <location>
        <begin position="16"/>
        <end position="124"/>
    </location>
</feature>
<evidence type="ECO:0000256" key="1">
    <source>
        <dbReference type="PIRSR" id="PIRSR601310-1"/>
    </source>
</evidence>
<dbReference type="PROSITE" id="PS00892">
    <property type="entry name" value="HIT_1"/>
    <property type="match status" value="1"/>
</dbReference>
<dbReference type="SUPFAM" id="SSF54197">
    <property type="entry name" value="HIT-like"/>
    <property type="match status" value="1"/>
</dbReference>
<dbReference type="AlphaFoldDB" id="A0AAW9RQ34"/>
<feature type="short sequence motif" description="Histidine triad motif" evidence="2 3">
    <location>
        <begin position="109"/>
        <end position="113"/>
    </location>
</feature>